<gene>
    <name evidence="3" type="ORF">K8V32_05585</name>
</gene>
<evidence type="ECO:0000313" key="3">
    <source>
        <dbReference type="EMBL" id="HJF14263.1"/>
    </source>
</evidence>
<evidence type="ECO:0000256" key="1">
    <source>
        <dbReference type="ARBA" id="ARBA00022598"/>
    </source>
</evidence>
<dbReference type="EMBL" id="DYXC01000069">
    <property type="protein sequence ID" value="HJF14263.1"/>
    <property type="molecule type" value="Genomic_DNA"/>
</dbReference>
<dbReference type="GO" id="GO:0004077">
    <property type="term" value="F:biotin--[biotin carboxyl-carrier protein] ligase activity"/>
    <property type="evidence" value="ECO:0007669"/>
    <property type="project" value="UniProtKB-EC"/>
</dbReference>
<dbReference type="SUPFAM" id="SSF55681">
    <property type="entry name" value="Class II aaRS and biotin synthetases"/>
    <property type="match status" value="1"/>
</dbReference>
<evidence type="ECO:0000259" key="2">
    <source>
        <dbReference type="PROSITE" id="PS51733"/>
    </source>
</evidence>
<feature type="domain" description="BPL/LPL catalytic" evidence="2">
    <location>
        <begin position="8"/>
        <end position="180"/>
    </location>
</feature>
<dbReference type="Gene3D" id="3.30.930.10">
    <property type="entry name" value="Bira Bifunctional Protein, Domain 2"/>
    <property type="match status" value="1"/>
</dbReference>
<dbReference type="AlphaFoldDB" id="A0A921FLE1"/>
<evidence type="ECO:0000313" key="4">
    <source>
        <dbReference type="Proteomes" id="UP000703315"/>
    </source>
</evidence>
<dbReference type="PROSITE" id="PS51733">
    <property type="entry name" value="BPL_LPL_CATALYTIC"/>
    <property type="match status" value="1"/>
</dbReference>
<dbReference type="NCBIfam" id="TIGR00121">
    <property type="entry name" value="birA_ligase"/>
    <property type="match status" value="1"/>
</dbReference>
<protein>
    <submittedName>
        <fullName evidence="3">Biotin--[acetyl-CoA-carboxylase] ligase</fullName>
        <ecNumber evidence="3">6.3.4.15</ecNumber>
    </submittedName>
</protein>
<dbReference type="Gene3D" id="2.30.30.100">
    <property type="match status" value="1"/>
</dbReference>
<proteinExistence type="predicted"/>
<dbReference type="Proteomes" id="UP000703315">
    <property type="component" value="Unassembled WGS sequence"/>
</dbReference>
<dbReference type="EC" id="6.3.4.15" evidence="3"/>
<comment type="caution">
    <text evidence="3">The sequence shown here is derived from an EMBL/GenBank/DDBJ whole genome shotgun (WGS) entry which is preliminary data.</text>
</comment>
<keyword evidence="1 3" id="KW-0436">Ligase</keyword>
<sequence length="243" mass="26276">MAQQEPRRIAPGVYWIDQTPSTQDLATGTERVRKHGDVIATDNQTAGRGRLDRTWDTPPGTAAAMSIVLRPKVDPQLMSTMTLVAADALVSWFRELHVPAAVKWPNDVLDADGRKLCGILAQWLPETQAVVIGIGTNLRFSDGSGHERAAALADYGVEISAQDFVIEARHRLMDAVERFIAKPDVKPLETTMSTIGQRVKAILPDGKNIIGTAMGLGPTGSLLIAGETLQEIFAADIVHLRPA</sequence>
<reference evidence="3" key="1">
    <citation type="journal article" date="2021" name="PeerJ">
        <title>Extensive microbial diversity within the chicken gut microbiome revealed by metagenomics and culture.</title>
        <authorList>
            <person name="Gilroy R."/>
            <person name="Ravi A."/>
            <person name="Getino M."/>
            <person name="Pursley I."/>
            <person name="Horton D.L."/>
            <person name="Alikhan N.F."/>
            <person name="Baker D."/>
            <person name="Gharbi K."/>
            <person name="Hall N."/>
            <person name="Watson M."/>
            <person name="Adriaenssens E.M."/>
            <person name="Foster-Nyarko E."/>
            <person name="Jarju S."/>
            <person name="Secka A."/>
            <person name="Antonio M."/>
            <person name="Oren A."/>
            <person name="Chaudhuri R.R."/>
            <person name="La Ragione R."/>
            <person name="Hildebrand F."/>
            <person name="Pallen M.J."/>
        </authorList>
    </citation>
    <scope>NUCLEOTIDE SEQUENCE</scope>
    <source>
        <strain evidence="3">ChiHjej13B12-14962</strain>
    </source>
</reference>
<dbReference type="Pfam" id="PF03099">
    <property type="entry name" value="BPL_LplA_LipB"/>
    <property type="match status" value="1"/>
</dbReference>
<dbReference type="GO" id="GO:0005737">
    <property type="term" value="C:cytoplasm"/>
    <property type="evidence" value="ECO:0007669"/>
    <property type="project" value="TreeGrafter"/>
</dbReference>
<dbReference type="InterPro" id="IPR045864">
    <property type="entry name" value="aa-tRNA-synth_II/BPL/LPL"/>
</dbReference>
<dbReference type="CDD" id="cd16442">
    <property type="entry name" value="BPL"/>
    <property type="match status" value="1"/>
</dbReference>
<dbReference type="PANTHER" id="PTHR12835:SF5">
    <property type="entry name" value="BIOTIN--PROTEIN LIGASE"/>
    <property type="match status" value="1"/>
</dbReference>
<dbReference type="RefSeq" id="WP_303904144.1">
    <property type="nucleotide sequence ID" value="NZ_DYXC01000069.1"/>
</dbReference>
<dbReference type="InterPro" id="IPR004143">
    <property type="entry name" value="BPL_LPL_catalytic"/>
</dbReference>
<name>A0A921FLE1_9MICC</name>
<dbReference type="InterPro" id="IPR004408">
    <property type="entry name" value="Biotin_CoA_COase_ligase"/>
</dbReference>
<organism evidence="3 4">
    <name type="scientific">Enteractinococcus helveticum</name>
    <dbReference type="NCBI Taxonomy" id="1837282"/>
    <lineage>
        <taxon>Bacteria</taxon>
        <taxon>Bacillati</taxon>
        <taxon>Actinomycetota</taxon>
        <taxon>Actinomycetes</taxon>
        <taxon>Micrococcales</taxon>
        <taxon>Micrococcaceae</taxon>
    </lineage>
</organism>
<accession>A0A921FLE1</accession>
<reference evidence="3" key="2">
    <citation type="submission" date="2021-09" db="EMBL/GenBank/DDBJ databases">
        <authorList>
            <person name="Gilroy R."/>
        </authorList>
    </citation>
    <scope>NUCLEOTIDE SEQUENCE</scope>
    <source>
        <strain evidence="3">ChiHjej13B12-14962</strain>
    </source>
</reference>
<dbReference type="PANTHER" id="PTHR12835">
    <property type="entry name" value="BIOTIN PROTEIN LIGASE"/>
    <property type="match status" value="1"/>
</dbReference>